<keyword evidence="1" id="KW-0472">Membrane</keyword>
<reference evidence="2" key="1">
    <citation type="submission" date="2017-02" db="EMBL/GenBank/DDBJ databases">
        <title>Delving into the versatile metabolic prowess of the omnipresent phylum Bacteroidetes.</title>
        <authorList>
            <person name="Nobu M.K."/>
            <person name="Mei R."/>
            <person name="Narihiro T."/>
            <person name="Kuroda K."/>
            <person name="Liu W.-T."/>
        </authorList>
    </citation>
    <scope>NUCLEOTIDE SEQUENCE</scope>
    <source>
        <strain evidence="2">ADurb.Bin131</strain>
    </source>
</reference>
<proteinExistence type="predicted"/>
<gene>
    <name evidence="2" type="ORF">BWX89_00043</name>
</gene>
<evidence type="ECO:0000256" key="1">
    <source>
        <dbReference type="SAM" id="Phobius"/>
    </source>
</evidence>
<sequence>MKQITRQKLYLIMVTALIMMTFITGCSMRLQLGK</sequence>
<comment type="caution">
    <text evidence="2">The sequence shown here is derived from an EMBL/GenBank/DDBJ whole genome shotgun (WGS) entry which is preliminary data.</text>
</comment>
<evidence type="ECO:0000313" key="2">
    <source>
        <dbReference type="EMBL" id="OQB75372.1"/>
    </source>
</evidence>
<name>A0A1V6CEN4_UNCT6</name>
<keyword evidence="1" id="KW-0812">Transmembrane</keyword>
<dbReference type="AlphaFoldDB" id="A0A1V6CEN4"/>
<dbReference type="Proteomes" id="UP000485562">
    <property type="component" value="Unassembled WGS sequence"/>
</dbReference>
<keyword evidence="1" id="KW-1133">Transmembrane helix</keyword>
<protein>
    <submittedName>
        <fullName evidence="2">Uncharacterized protein</fullName>
    </submittedName>
</protein>
<dbReference type="PROSITE" id="PS51257">
    <property type="entry name" value="PROKAR_LIPOPROTEIN"/>
    <property type="match status" value="1"/>
</dbReference>
<feature type="transmembrane region" description="Helical" evidence="1">
    <location>
        <begin position="9"/>
        <end position="30"/>
    </location>
</feature>
<accession>A0A1V6CEN4</accession>
<dbReference type="EMBL" id="MWDQ01000014">
    <property type="protein sequence ID" value="OQB75372.1"/>
    <property type="molecule type" value="Genomic_DNA"/>
</dbReference>
<organism evidence="2">
    <name type="scientific">candidate division TA06 bacterium ADurb.Bin131</name>
    <dbReference type="NCBI Taxonomy" id="1852827"/>
    <lineage>
        <taxon>Bacteria</taxon>
        <taxon>Bacteria division TA06</taxon>
    </lineage>
</organism>